<accession>A0A3Q9FP40</accession>
<dbReference type="Proteomes" id="UP000267268">
    <property type="component" value="Chromosome 1"/>
</dbReference>
<name>A0A3Q9FP40_9BACT</name>
<dbReference type="OrthoDB" id="1188699at2"/>
<protein>
    <submittedName>
        <fullName evidence="2">Uncharacterized protein</fullName>
    </submittedName>
</protein>
<evidence type="ECO:0000313" key="2">
    <source>
        <dbReference type="EMBL" id="AZQ63124.1"/>
    </source>
</evidence>
<proteinExistence type="predicted"/>
<reference evidence="2 3" key="1">
    <citation type="submission" date="2018-12" db="EMBL/GenBank/DDBJ databases">
        <title>Flammeovirga pectinis sp. nov., isolated from the gut of the Korean scallop, Patinopecten yessoensis.</title>
        <authorList>
            <person name="Bae J.-W."/>
            <person name="Jeong Y.-S."/>
            <person name="Kang W."/>
        </authorList>
    </citation>
    <scope>NUCLEOTIDE SEQUENCE [LARGE SCALE GENOMIC DNA]</scope>
    <source>
        <strain evidence="2 3">L12M1</strain>
    </source>
</reference>
<dbReference type="EMBL" id="CP034562">
    <property type="protein sequence ID" value="AZQ63124.1"/>
    <property type="molecule type" value="Genomic_DNA"/>
</dbReference>
<keyword evidence="1" id="KW-1133">Transmembrane helix</keyword>
<dbReference type="AlphaFoldDB" id="A0A3Q9FP40"/>
<keyword evidence="3" id="KW-1185">Reference proteome</keyword>
<keyword evidence="1" id="KW-0812">Transmembrane</keyword>
<dbReference type="RefSeq" id="WP_126615312.1">
    <property type="nucleotide sequence ID" value="NZ_CP034562.1"/>
</dbReference>
<dbReference type="KEGG" id="fll:EI427_13005"/>
<feature type="transmembrane region" description="Helical" evidence="1">
    <location>
        <begin position="155"/>
        <end position="181"/>
    </location>
</feature>
<evidence type="ECO:0000313" key="3">
    <source>
        <dbReference type="Proteomes" id="UP000267268"/>
    </source>
</evidence>
<evidence type="ECO:0000256" key="1">
    <source>
        <dbReference type="SAM" id="Phobius"/>
    </source>
</evidence>
<gene>
    <name evidence="2" type="ORF">EI427_13005</name>
</gene>
<feature type="transmembrane region" description="Helical" evidence="1">
    <location>
        <begin position="83"/>
        <end position="100"/>
    </location>
</feature>
<keyword evidence="1" id="KW-0472">Membrane</keyword>
<sequence>MTLDKLLTEFYTANGIPKNGGIEEDTFQMKVFFINLILPNPKFRKELTHIHDIQHVLNKCDTSWKGEGFISGWEIGTGFWKRFPINLFILWAFGYSLWLYPKPVFKGFKKGLNNVGIVDLGLSKSEFMEMEFDQLVEITKKEKYTEMGIWQWIEFLFWLFISQVILLFPLILGTIALIWIIRT</sequence>
<organism evidence="2 3">
    <name type="scientific">Flammeovirga pectinis</name>
    <dbReference type="NCBI Taxonomy" id="2494373"/>
    <lineage>
        <taxon>Bacteria</taxon>
        <taxon>Pseudomonadati</taxon>
        <taxon>Bacteroidota</taxon>
        <taxon>Cytophagia</taxon>
        <taxon>Cytophagales</taxon>
        <taxon>Flammeovirgaceae</taxon>
        <taxon>Flammeovirga</taxon>
    </lineage>
</organism>